<gene>
    <name evidence="1" type="ORF">FQ330_03080</name>
</gene>
<proteinExistence type="predicted"/>
<protein>
    <submittedName>
        <fullName evidence="1">Uncharacterized protein</fullName>
    </submittedName>
</protein>
<comment type="caution">
    <text evidence="1">The sequence shown here is derived from an EMBL/GenBank/DDBJ whole genome shotgun (WGS) entry which is preliminary data.</text>
</comment>
<name>A0A5M8QQE0_9MICO</name>
<accession>A0A5M8QQE0</accession>
<dbReference type="Proteomes" id="UP000323221">
    <property type="component" value="Unassembled WGS sequence"/>
</dbReference>
<organism evidence="1 2">
    <name type="scientific">Agrococcus sediminis</name>
    <dbReference type="NCBI Taxonomy" id="2599924"/>
    <lineage>
        <taxon>Bacteria</taxon>
        <taxon>Bacillati</taxon>
        <taxon>Actinomycetota</taxon>
        <taxon>Actinomycetes</taxon>
        <taxon>Micrococcales</taxon>
        <taxon>Microbacteriaceae</taxon>
        <taxon>Agrococcus</taxon>
    </lineage>
</organism>
<dbReference type="RefSeq" id="WP_146355124.1">
    <property type="nucleotide sequence ID" value="NZ_VOIR01000011.1"/>
</dbReference>
<evidence type="ECO:0000313" key="1">
    <source>
        <dbReference type="EMBL" id="KAA6436402.1"/>
    </source>
</evidence>
<evidence type="ECO:0000313" key="2">
    <source>
        <dbReference type="Proteomes" id="UP000323221"/>
    </source>
</evidence>
<dbReference type="EMBL" id="VOIR01000011">
    <property type="protein sequence ID" value="KAA6436402.1"/>
    <property type="molecule type" value="Genomic_DNA"/>
</dbReference>
<keyword evidence="2" id="KW-1185">Reference proteome</keyword>
<reference evidence="1 2" key="1">
    <citation type="submission" date="2019-08" db="EMBL/GenBank/DDBJ databases">
        <title>Agrococcus lahaulensis sp. nov., isolated from a cold desert of the Indian Himalayas.</title>
        <authorList>
            <person name="Qu J.H."/>
        </authorList>
    </citation>
    <scope>NUCLEOTIDE SEQUENCE [LARGE SCALE GENOMIC DNA]</scope>
    <source>
        <strain evidence="1 2">NS18</strain>
    </source>
</reference>
<sequence length="205" mass="23300">MGATNTQELVPYSRVHEKLIQHLCENFDLDFAVADVPDDELPPLPEYGADLVWELLEDAAGWVTSPTVLRAIFHAGPRFFIDEYLAENPKTPADVLWGMYSSWRGRDGNTSVLPKVAERDDVPRDLLIDLVNNGLWETRMSGLLNPKLSWTQFDRNSRELLADPFDPDDEGYELFEMVRDERGRRLAKRAAERAETNPIDVLGAT</sequence>
<dbReference type="AlphaFoldDB" id="A0A5M8QQE0"/>